<proteinExistence type="inferred from homology"/>
<evidence type="ECO:0000256" key="20">
    <source>
        <dbReference type="RuleBase" id="RU366027"/>
    </source>
</evidence>
<dbReference type="AlphaFoldDB" id="H8KZA5"/>
<feature type="active site" description="Proton acceptor" evidence="18">
    <location>
        <position position="272"/>
    </location>
</feature>
<evidence type="ECO:0000256" key="17">
    <source>
        <dbReference type="ARBA" id="ARBA00023237"/>
    </source>
</evidence>
<evidence type="ECO:0000256" key="11">
    <source>
        <dbReference type="ARBA" id="ARBA00022729"/>
    </source>
</evidence>
<dbReference type="GO" id="GO:0008970">
    <property type="term" value="F:phospholipase A1 activity"/>
    <property type="evidence" value="ECO:0007669"/>
    <property type="project" value="UniProtKB-EC"/>
</dbReference>
<dbReference type="PANTHER" id="PTHR40457">
    <property type="entry name" value="PHOSPHOLIPASE A1"/>
    <property type="match status" value="1"/>
</dbReference>
<keyword evidence="8" id="KW-1134">Transmembrane beta strand</keyword>
<feature type="compositionally biased region" description="Low complexity" evidence="21">
    <location>
        <begin position="87"/>
        <end position="101"/>
    </location>
</feature>
<dbReference type="GO" id="GO:0009279">
    <property type="term" value="C:cell outer membrane"/>
    <property type="evidence" value="ECO:0007669"/>
    <property type="project" value="UniProtKB-SubCell"/>
</dbReference>
<feature type="binding site" description="in dimeric form" evidence="19">
    <location>
        <position position="277"/>
    </location>
    <ligand>
        <name>Ca(2+)</name>
        <dbReference type="ChEBI" id="CHEBI:29108"/>
        <label>1</label>
    </ligand>
</feature>
<keyword evidence="11" id="KW-0732">Signal</keyword>
<organism evidence="22 23">
    <name type="scientific">Frateuria aurantia (strain ATCC 33424 / DSM 6220 / KCTC 2777 / LMG 1558 / NBRC 3245 / NCIMB 13370)</name>
    <name type="common">Acetobacter aurantius</name>
    <dbReference type="NCBI Taxonomy" id="767434"/>
    <lineage>
        <taxon>Bacteria</taxon>
        <taxon>Pseudomonadati</taxon>
        <taxon>Pseudomonadota</taxon>
        <taxon>Gammaproteobacteria</taxon>
        <taxon>Lysobacterales</taxon>
        <taxon>Rhodanobacteraceae</taxon>
        <taxon>Frateuria</taxon>
    </lineage>
</organism>
<evidence type="ECO:0000256" key="9">
    <source>
        <dbReference type="ARBA" id="ARBA00022692"/>
    </source>
</evidence>
<evidence type="ECO:0000256" key="13">
    <source>
        <dbReference type="ARBA" id="ARBA00022837"/>
    </source>
</evidence>
<evidence type="ECO:0000256" key="8">
    <source>
        <dbReference type="ARBA" id="ARBA00022452"/>
    </source>
</evidence>
<evidence type="ECO:0000313" key="23">
    <source>
        <dbReference type="Proteomes" id="UP000005234"/>
    </source>
</evidence>
<evidence type="ECO:0000256" key="15">
    <source>
        <dbReference type="ARBA" id="ARBA00023098"/>
    </source>
</evidence>
<evidence type="ECO:0000313" key="22">
    <source>
        <dbReference type="EMBL" id="AFC85209.1"/>
    </source>
</evidence>
<evidence type="ECO:0000256" key="16">
    <source>
        <dbReference type="ARBA" id="ARBA00023136"/>
    </source>
</evidence>
<dbReference type="GO" id="GO:0004623">
    <property type="term" value="F:phospholipase A2 activity"/>
    <property type="evidence" value="ECO:0007669"/>
    <property type="project" value="UniProtKB-EC"/>
</dbReference>
<evidence type="ECO:0000256" key="19">
    <source>
        <dbReference type="PIRSR" id="PIRSR603187-2"/>
    </source>
</evidence>
<dbReference type="PRINTS" id="PR01486">
    <property type="entry name" value="PHPHLIPASEA1"/>
</dbReference>
<feature type="active site" description="Nucleophile" evidence="18">
    <location>
        <position position="274"/>
    </location>
</feature>
<dbReference type="KEGG" id="fau:Fraau_0736"/>
<evidence type="ECO:0000256" key="7">
    <source>
        <dbReference type="ARBA" id="ARBA00021726"/>
    </source>
</evidence>
<dbReference type="Gene3D" id="2.40.230.10">
    <property type="entry name" value="Phospholipase A1"/>
    <property type="match status" value="1"/>
</dbReference>
<evidence type="ECO:0000256" key="1">
    <source>
        <dbReference type="ARBA" id="ARBA00000111"/>
    </source>
</evidence>
<feature type="region of interest" description="Disordered" evidence="21">
    <location>
        <begin position="87"/>
        <end position="115"/>
    </location>
</feature>
<dbReference type="EC" id="3.1.1.32" evidence="5 20"/>
<evidence type="ECO:0000256" key="3">
    <source>
        <dbReference type="ARBA" id="ARBA00010525"/>
    </source>
</evidence>
<dbReference type="HOGENOM" id="CLU_045813_0_0_6"/>
<keyword evidence="13 19" id="KW-0106">Calcium</keyword>
<comment type="catalytic activity">
    <reaction evidence="1 20">
        <text>a 1,2-diacyl-sn-glycero-3-phosphocholine + H2O = a 2-acyl-sn-glycero-3-phosphocholine + a fatty acid + H(+)</text>
        <dbReference type="Rhea" id="RHEA:18689"/>
        <dbReference type="ChEBI" id="CHEBI:15377"/>
        <dbReference type="ChEBI" id="CHEBI:15378"/>
        <dbReference type="ChEBI" id="CHEBI:28868"/>
        <dbReference type="ChEBI" id="CHEBI:57643"/>
        <dbReference type="ChEBI" id="CHEBI:57875"/>
        <dbReference type="EC" id="3.1.1.32"/>
    </reaction>
</comment>
<dbReference type="InterPro" id="IPR036541">
    <property type="entry name" value="PLipase_A1_sf"/>
</dbReference>
<dbReference type="Pfam" id="PF02253">
    <property type="entry name" value="PLA1"/>
    <property type="match status" value="1"/>
</dbReference>
<protein>
    <recommendedName>
        <fullName evidence="7 20">Phospholipase A1</fullName>
        <ecNumber evidence="5 20">3.1.1.32</ecNumber>
        <ecNumber evidence="6 20">3.1.1.4</ecNumber>
    </recommendedName>
    <alternativeName>
        <fullName evidence="20">Phosphatidylcholine 1-acylhydrolase</fullName>
    </alternativeName>
</protein>
<comment type="subcellular location">
    <subcellularLocation>
        <location evidence="20">Cell outer membrane</location>
        <topology evidence="20">Multi-pass membrane protein</topology>
    </subcellularLocation>
    <text evidence="20">One of the very few enzymes located there.</text>
</comment>
<dbReference type="CDD" id="cd00541">
    <property type="entry name" value="OMPLA"/>
    <property type="match status" value="1"/>
</dbReference>
<evidence type="ECO:0000256" key="5">
    <source>
        <dbReference type="ARBA" id="ARBA00013179"/>
    </source>
</evidence>
<dbReference type="EC" id="3.1.1.4" evidence="6 20"/>
<comment type="cofactor">
    <cofactor evidence="20">
        <name>Ca(2+)</name>
        <dbReference type="ChEBI" id="CHEBI:29108"/>
    </cofactor>
    <text evidence="20">Binds 1 Ca(2+) ion per monomer. In the dimeric form the Ca(2+) is bound by different amino acids with binding of each Ca(2+) shared with ligands coming from each monomer. The Ca(2+) ion may have a role in catalysis.</text>
</comment>
<dbReference type="Proteomes" id="UP000005234">
    <property type="component" value="Chromosome"/>
</dbReference>
<feature type="binding site" description="in dimeric form" evidence="19">
    <location>
        <position position="317"/>
    </location>
    <ligand>
        <name>Ca(2+)</name>
        <dbReference type="ChEBI" id="CHEBI:29108"/>
        <label>1</label>
    </ligand>
</feature>
<dbReference type="GO" id="GO:0016042">
    <property type="term" value="P:lipid catabolic process"/>
    <property type="evidence" value="ECO:0007669"/>
    <property type="project" value="UniProtKB-KW"/>
</dbReference>
<dbReference type="SUPFAM" id="SSF56931">
    <property type="entry name" value="Outer membrane phospholipase A (OMPLA)"/>
    <property type="match status" value="1"/>
</dbReference>
<sequence>MRNPVSRISIYKDCAKYQPGSKIPRRTSSRQEAWRRSLLWLGLSLGSSPLWATGMPVPSPSSLQACSLLSNDAQRLACYDSLARPRATPAVATRADPAASAGTPGDTGPAAPHGERLAIFTRDTELPRRPAPEQHRSRLDSRWELSPQSKLGTFNIRGYQPIYVLPVFATSHQNSKPGSPNPANQVLTPQILDNVEAKFQLSLKTKVWQGIFGDYGDLWFGYTQSSRWQVYNGRNSRPFRETNYEPEALFVFATHYRIFGWDGRMVSFGLNHQSNGRADPLSRSWNRVIANVGFERGDWIVMFTPWWRIPEPRKTDDNPDISNYMGRAQIQIIREWGRNEISLTLRSSMRGGSDAHGSGRLTWSFPLAGRLHGYVELFKGTGESMIDYNHNATYLGAGVSLLNWY</sequence>
<evidence type="ECO:0000256" key="14">
    <source>
        <dbReference type="ARBA" id="ARBA00022963"/>
    </source>
</evidence>
<comment type="catalytic activity">
    <reaction evidence="2 20">
        <text>a 1,2-diacyl-sn-glycero-3-phosphocholine + H2O = a 1-acyl-sn-glycero-3-phosphocholine + a fatty acid + H(+)</text>
        <dbReference type="Rhea" id="RHEA:15801"/>
        <dbReference type="ChEBI" id="CHEBI:15377"/>
        <dbReference type="ChEBI" id="CHEBI:15378"/>
        <dbReference type="ChEBI" id="CHEBI:28868"/>
        <dbReference type="ChEBI" id="CHEBI:57643"/>
        <dbReference type="ChEBI" id="CHEBI:58168"/>
        <dbReference type="EC" id="3.1.1.4"/>
    </reaction>
</comment>
<keyword evidence="15 20" id="KW-0443">Lipid metabolism</keyword>
<dbReference type="eggNOG" id="COG2829">
    <property type="taxonomic scope" value="Bacteria"/>
</dbReference>
<evidence type="ECO:0000256" key="21">
    <source>
        <dbReference type="SAM" id="MobiDB-lite"/>
    </source>
</evidence>
<dbReference type="EMBL" id="CP003350">
    <property type="protein sequence ID" value="AFC85209.1"/>
    <property type="molecule type" value="Genomic_DNA"/>
</dbReference>
<comment type="subunit">
    <text evidence="4 20">Homodimer; dimerization is reversible, and the dimeric form is the active one.</text>
</comment>
<dbReference type="InterPro" id="IPR003187">
    <property type="entry name" value="PLipase_A1"/>
</dbReference>
<comment type="similarity">
    <text evidence="3 20">Belongs to the phospholipase A1 family.</text>
</comment>
<evidence type="ECO:0000256" key="18">
    <source>
        <dbReference type="PIRSR" id="PIRSR603187-1"/>
    </source>
</evidence>
<comment type="function">
    <text evidence="20">Hydrolysis of phosphatidylcholine with phospholipase A2 (EC 3.1.1.4) and phospholipase A1 (EC 3.1.1.32) activities.</text>
</comment>
<accession>H8KZA5</accession>
<evidence type="ECO:0000256" key="12">
    <source>
        <dbReference type="ARBA" id="ARBA00022801"/>
    </source>
</evidence>
<gene>
    <name evidence="22" type="ordered locus">Fraau_0736</name>
</gene>
<reference evidence="22" key="1">
    <citation type="submission" date="2012-02" db="EMBL/GenBank/DDBJ databases">
        <title>The complete genome of Frateuria aurantia DSM 6220.</title>
        <authorList>
            <consortium name="US DOE Joint Genome Institute (JGI-PGF)"/>
            <person name="Lucas S."/>
            <person name="Copeland A."/>
            <person name="Lapidus A."/>
            <person name="Glavina del Rio T."/>
            <person name="Dalin E."/>
            <person name="Tice H."/>
            <person name="Bruce D."/>
            <person name="Goodwin L."/>
            <person name="Pitluck S."/>
            <person name="Peters L."/>
            <person name="Ovchinnikova G."/>
            <person name="Teshima H."/>
            <person name="Kyrpides N."/>
            <person name="Mavromatis K."/>
            <person name="Ivanova N."/>
            <person name="Brettin T."/>
            <person name="Detter J.C."/>
            <person name="Han C."/>
            <person name="Larimer F."/>
            <person name="Land M."/>
            <person name="Hauser L."/>
            <person name="Markowitz V."/>
            <person name="Cheng J.-F."/>
            <person name="Hugenholtz P."/>
            <person name="Woyke T."/>
            <person name="Wu D."/>
            <person name="Brambilla E."/>
            <person name="Klenk H.-P."/>
            <person name="Eisen J.A."/>
        </authorList>
    </citation>
    <scope>NUCLEOTIDE SEQUENCE</scope>
    <source>
        <strain evidence="22">DSM 6220</strain>
    </source>
</reference>
<keyword evidence="16" id="KW-0472">Membrane</keyword>
<keyword evidence="12 20" id="KW-0378">Hydrolase</keyword>
<dbReference type="RefSeq" id="WP_014402215.1">
    <property type="nucleotide sequence ID" value="NC_017033.1"/>
</dbReference>
<evidence type="ECO:0000256" key="4">
    <source>
        <dbReference type="ARBA" id="ARBA00011702"/>
    </source>
</evidence>
<dbReference type="PANTHER" id="PTHR40457:SF1">
    <property type="entry name" value="PHOSPHOLIPASE A1"/>
    <property type="match status" value="1"/>
</dbReference>
<evidence type="ECO:0000256" key="6">
    <source>
        <dbReference type="ARBA" id="ARBA00013278"/>
    </source>
</evidence>
<evidence type="ECO:0000256" key="10">
    <source>
        <dbReference type="ARBA" id="ARBA00022723"/>
    </source>
</evidence>
<dbReference type="GO" id="GO:0005509">
    <property type="term" value="F:calcium ion binding"/>
    <property type="evidence" value="ECO:0007669"/>
    <property type="project" value="TreeGrafter"/>
</dbReference>
<keyword evidence="23" id="KW-1185">Reference proteome</keyword>
<name>H8KZA5_FRAAD</name>
<keyword evidence="14 20" id="KW-0442">Lipid degradation</keyword>
<keyword evidence="17 20" id="KW-0998">Cell outer membrane</keyword>
<feature type="binding site" description="in dimeric form" evidence="19">
    <location>
        <position position="236"/>
    </location>
    <ligand>
        <name>Ca(2+)</name>
        <dbReference type="ChEBI" id="CHEBI:29108"/>
        <label>1</label>
    </ligand>
</feature>
<feature type="binding site" description="in dimeric form" evidence="19">
    <location>
        <position position="282"/>
    </location>
    <ligand>
        <name>Ca(2+)</name>
        <dbReference type="ChEBI" id="CHEBI:29108"/>
        <label>1</label>
    </ligand>
</feature>
<keyword evidence="10 19" id="KW-0479">Metal-binding</keyword>
<dbReference type="STRING" id="767434.Fraau_0736"/>
<evidence type="ECO:0000256" key="2">
    <source>
        <dbReference type="ARBA" id="ARBA00001604"/>
    </source>
</evidence>
<keyword evidence="9" id="KW-0812">Transmembrane</keyword>